<gene>
    <name evidence="3" type="ORF">VSX56_18055</name>
</gene>
<dbReference type="Gene3D" id="3.50.50.60">
    <property type="entry name" value="FAD/NAD(P)-binding domain"/>
    <property type="match status" value="1"/>
</dbReference>
<evidence type="ECO:0000259" key="2">
    <source>
        <dbReference type="Pfam" id="PF01266"/>
    </source>
</evidence>
<dbReference type="Gene3D" id="3.30.9.10">
    <property type="entry name" value="D-Amino Acid Oxidase, subunit A, domain 2"/>
    <property type="match status" value="1"/>
</dbReference>
<reference evidence="3 4" key="1">
    <citation type="submission" date="2024-06" db="EMBL/GenBank/DDBJ databases">
        <title>Thioclava kandeliae sp. nov. from a rhizosphere soil sample of Kandelia candel in a mangrove.</title>
        <authorList>
            <person name="Mu T."/>
        </authorList>
    </citation>
    <scope>NUCLEOTIDE SEQUENCE [LARGE SCALE GENOMIC DNA]</scope>
    <source>
        <strain evidence="3 4">CPCC 100088</strain>
    </source>
</reference>
<dbReference type="PANTHER" id="PTHR13847">
    <property type="entry name" value="SARCOSINE DEHYDROGENASE-RELATED"/>
    <property type="match status" value="1"/>
</dbReference>
<dbReference type="EC" id="1.-.-.-" evidence="3"/>
<protein>
    <submittedName>
        <fullName evidence="3">FAD-binding oxidoreductase</fullName>
        <ecNumber evidence="3">1.-.-.-</ecNumber>
    </submittedName>
</protein>
<evidence type="ECO:0000313" key="3">
    <source>
        <dbReference type="EMBL" id="MER5173672.1"/>
    </source>
</evidence>
<proteinExistence type="predicted"/>
<dbReference type="EMBL" id="JAYWLC010000024">
    <property type="protein sequence ID" value="MER5173672.1"/>
    <property type="molecule type" value="Genomic_DNA"/>
</dbReference>
<name>A0ABV1SL86_9RHOB</name>
<dbReference type="GO" id="GO:0016491">
    <property type="term" value="F:oxidoreductase activity"/>
    <property type="evidence" value="ECO:0007669"/>
    <property type="project" value="UniProtKB-KW"/>
</dbReference>
<dbReference type="InterPro" id="IPR036188">
    <property type="entry name" value="FAD/NAD-bd_sf"/>
</dbReference>
<dbReference type="Pfam" id="PF01266">
    <property type="entry name" value="DAO"/>
    <property type="match status" value="1"/>
</dbReference>
<dbReference type="RefSeq" id="WP_350939019.1">
    <property type="nucleotide sequence ID" value="NZ_JAYWLC010000024.1"/>
</dbReference>
<evidence type="ECO:0000256" key="1">
    <source>
        <dbReference type="ARBA" id="ARBA00023002"/>
    </source>
</evidence>
<dbReference type="InterPro" id="IPR006076">
    <property type="entry name" value="FAD-dep_OxRdtase"/>
</dbReference>
<comment type="caution">
    <text evidence="3">The sequence shown here is derived from an EMBL/GenBank/DDBJ whole genome shotgun (WGS) entry which is preliminary data.</text>
</comment>
<accession>A0ABV1SL86</accession>
<keyword evidence="1 3" id="KW-0560">Oxidoreductase</keyword>
<keyword evidence="4" id="KW-1185">Reference proteome</keyword>
<organism evidence="3 4">
    <name type="scientific">Thioclava kandeliae</name>
    <dbReference type="NCBI Taxonomy" id="3070818"/>
    <lineage>
        <taxon>Bacteria</taxon>
        <taxon>Pseudomonadati</taxon>
        <taxon>Pseudomonadota</taxon>
        <taxon>Alphaproteobacteria</taxon>
        <taxon>Rhodobacterales</taxon>
        <taxon>Paracoccaceae</taxon>
        <taxon>Thioclava</taxon>
    </lineage>
</organism>
<dbReference type="Proteomes" id="UP001438953">
    <property type="component" value="Unassembled WGS sequence"/>
</dbReference>
<evidence type="ECO:0000313" key="4">
    <source>
        <dbReference type="Proteomes" id="UP001438953"/>
    </source>
</evidence>
<sequence>MFNDRGGPMLHNYWTNAAPSYRPRTAPLPPAVDVAVIGGGFSGLAVAEGLARAGRSVVVLEAGTIGHGASSRSGGMVGPSFHKLGLAGLTARYGQTRAEAIMRAGIDALDHCQDLFQSLGVDVDLALTGRFRGARTEADMTAMIAECERLRVAVGLQYDVVARADLAGQTGAACYVGGVRYPRDGGIHPVKLVQAGAARAEAAGALLLPQSPVAGISGGPGAFDIAIPDRNLRAAEVVVCTNGYSGAGVRAMRERVVPIDITVAATRDLGPERIRQMSPRLQMHGETGRVFTWSRPTPDGRRFIFGGRLSTVTAGLARQQAQVAAAVGRIHPDLRADDFEQIWTGRIAYTTDHAPHLNRVDGLWLMGGYCGSGVTRSFFFADKLVRKMTGRAGGETPFDDLDFPRVPFRPLAPFGARQMTKYYAWRDRRDRRA</sequence>
<dbReference type="PANTHER" id="PTHR13847:SF281">
    <property type="entry name" value="FAD DEPENDENT OXIDOREDUCTASE DOMAIN-CONTAINING PROTEIN"/>
    <property type="match status" value="1"/>
</dbReference>
<feature type="domain" description="FAD dependent oxidoreductase" evidence="2">
    <location>
        <begin position="33"/>
        <end position="382"/>
    </location>
</feature>
<dbReference type="SUPFAM" id="SSF51971">
    <property type="entry name" value="Nucleotide-binding domain"/>
    <property type="match status" value="1"/>
</dbReference>